<keyword evidence="2" id="KW-0067">ATP-binding</keyword>
<dbReference type="Proteomes" id="UP000037751">
    <property type="component" value="Unassembled WGS sequence"/>
</dbReference>
<feature type="region of interest" description="Disordered" evidence="3">
    <location>
        <begin position="317"/>
        <end position="358"/>
    </location>
</feature>
<evidence type="ECO:0000256" key="3">
    <source>
        <dbReference type="SAM" id="MobiDB-lite"/>
    </source>
</evidence>
<dbReference type="PANTHER" id="PTHR24346">
    <property type="entry name" value="MAP/MICROTUBULE AFFINITY-REGULATING KINASE"/>
    <property type="match status" value="1"/>
</dbReference>
<keyword evidence="5" id="KW-0808">Transferase</keyword>
<keyword evidence="1" id="KW-0547">Nucleotide-binding</keyword>
<dbReference type="FunFam" id="1.10.510.10:FF:000571">
    <property type="entry name" value="Maternal embryonic leucine zipper kinase"/>
    <property type="match status" value="1"/>
</dbReference>
<evidence type="ECO:0000259" key="4">
    <source>
        <dbReference type="PROSITE" id="PS50011"/>
    </source>
</evidence>
<dbReference type="AlphaFoldDB" id="A0A0M8MTV4"/>
<evidence type="ECO:0000256" key="1">
    <source>
        <dbReference type="ARBA" id="ARBA00022741"/>
    </source>
</evidence>
<comment type="caution">
    <text evidence="5">The sequence shown here is derived from an EMBL/GenBank/DDBJ whole genome shotgun (WGS) entry which is preliminary data.</text>
</comment>
<dbReference type="SUPFAM" id="SSF56112">
    <property type="entry name" value="Protein kinase-like (PK-like)"/>
    <property type="match status" value="1"/>
</dbReference>
<organism evidence="5 6">
    <name type="scientific">Malassezia pachydermatis</name>
    <dbReference type="NCBI Taxonomy" id="77020"/>
    <lineage>
        <taxon>Eukaryota</taxon>
        <taxon>Fungi</taxon>
        <taxon>Dikarya</taxon>
        <taxon>Basidiomycota</taxon>
        <taxon>Ustilaginomycotina</taxon>
        <taxon>Malasseziomycetes</taxon>
        <taxon>Malasseziales</taxon>
        <taxon>Malasseziaceae</taxon>
        <taxon>Malassezia</taxon>
    </lineage>
</organism>
<dbReference type="Gene3D" id="1.10.510.10">
    <property type="entry name" value="Transferase(Phosphotransferase) domain 1"/>
    <property type="match status" value="1"/>
</dbReference>
<evidence type="ECO:0000313" key="6">
    <source>
        <dbReference type="Proteomes" id="UP000037751"/>
    </source>
</evidence>
<dbReference type="PROSITE" id="PS00108">
    <property type="entry name" value="PROTEIN_KINASE_ST"/>
    <property type="match status" value="1"/>
</dbReference>
<dbReference type="GO" id="GO:0004674">
    <property type="term" value="F:protein serine/threonine kinase activity"/>
    <property type="evidence" value="ECO:0007669"/>
    <property type="project" value="TreeGrafter"/>
</dbReference>
<dbReference type="GO" id="GO:0035556">
    <property type="term" value="P:intracellular signal transduction"/>
    <property type="evidence" value="ECO:0007669"/>
    <property type="project" value="TreeGrafter"/>
</dbReference>
<dbReference type="InterPro" id="IPR008271">
    <property type="entry name" value="Ser/Thr_kinase_AS"/>
</dbReference>
<keyword evidence="6" id="KW-1185">Reference proteome</keyword>
<feature type="compositionally biased region" description="Acidic residues" evidence="3">
    <location>
        <begin position="617"/>
        <end position="630"/>
    </location>
</feature>
<sequence length="630" mass="70115">MHRLTNAQVAVKQIPKQHVASLTREIHHHRRLHHPNVLQLYEVIQTESYIWMVTELCTTGELYDYLVERGTLSEPEALRIFGQICLGVGYIHEQGIVHRDLKLENILLDADLNVKLSDFGFTRAYEERQWLSTQCGTMAYSAPEMLAGIRYQGPPVDIWSLGVILYALLCGYLPFDDDNEAIMQYKIVKEDVDIPATLSDEARHLLSLLLQKDPAERPSLPTILLHPWFHTSAAAAGSVNFHALLSQSDTPAWESPLAQQLCAAMRDLGMAVGQIRHSVLTNACDASGALWWLLYKQAQRHSSNSTDDMNLSAKEGERVLSPSPSMDGYISPTESTSRRMSNISLTHPPTSEEHRSESRISVIDWEHKVSQSSSSSSDALASLAPIAKTVPWDAGLPMRRISSHKLPQPFLPNALAPCPRTDDLPAIHRGPTIRRSSSILSRISLTDFASQPPTRPSSALGRRLSVSSTGSTISGRCASHDTSTAHVLRTPRRCRKSESNVPAQRILSTPKLHSSLSARLPQAAISCDIQGRPVSLNDKTIAEWQSQLAFHTKTTKSMPASPVLHTSVHRARRSKSPFGFSMPPGTPTEPRQRPRLPKKHEEPMPTTESRRSSDLLWSDDDDWIDEDAPY</sequence>
<keyword evidence="5" id="KW-0418">Kinase</keyword>
<dbReference type="GO" id="GO:0005524">
    <property type="term" value="F:ATP binding"/>
    <property type="evidence" value="ECO:0007669"/>
    <property type="project" value="UniProtKB-KW"/>
</dbReference>
<proteinExistence type="predicted"/>
<dbReference type="OrthoDB" id="504170at2759"/>
<dbReference type="PANTHER" id="PTHR24346:SF110">
    <property type="entry name" value="NON-SPECIFIC SERINE_THREONINE PROTEIN KINASE"/>
    <property type="match status" value="1"/>
</dbReference>
<feature type="domain" description="Protein kinase" evidence="4">
    <location>
        <begin position="1"/>
        <end position="229"/>
    </location>
</feature>
<dbReference type="STRING" id="77020.A0A0M8MTV4"/>
<feature type="region of interest" description="Disordered" evidence="3">
    <location>
        <begin position="567"/>
        <end position="630"/>
    </location>
</feature>
<dbReference type="InterPro" id="IPR000719">
    <property type="entry name" value="Prot_kinase_dom"/>
</dbReference>
<protein>
    <submittedName>
        <fullName evidence="5">Pkinase-domain-containing protein</fullName>
    </submittedName>
</protein>
<dbReference type="Pfam" id="PF00069">
    <property type="entry name" value="Pkinase"/>
    <property type="match status" value="1"/>
</dbReference>
<name>A0A0M8MTV4_9BASI</name>
<dbReference type="EMBL" id="LGAV01000006">
    <property type="protein sequence ID" value="KOS13491.1"/>
    <property type="molecule type" value="Genomic_DNA"/>
</dbReference>
<reference evidence="5 6" key="1">
    <citation type="submission" date="2015-07" db="EMBL/GenBank/DDBJ databases">
        <title>Draft Genome Sequence of Malassezia furfur CBS1878 and Malassezia pachydermatis CBS1879.</title>
        <authorList>
            <person name="Triana S."/>
            <person name="Ohm R."/>
            <person name="Gonzalez A."/>
            <person name="DeCock H."/>
            <person name="Restrepo S."/>
            <person name="Celis A."/>
        </authorList>
    </citation>
    <scope>NUCLEOTIDE SEQUENCE [LARGE SCALE GENOMIC DNA]</scope>
    <source>
        <strain evidence="5 6">CBS 1879</strain>
    </source>
</reference>
<dbReference type="PROSITE" id="PS50011">
    <property type="entry name" value="PROTEIN_KINASE_DOM"/>
    <property type="match status" value="1"/>
</dbReference>
<feature type="compositionally biased region" description="Polar residues" evidence="3">
    <location>
        <begin position="332"/>
        <end position="349"/>
    </location>
</feature>
<accession>A0A0M8MTV4</accession>
<evidence type="ECO:0000256" key="2">
    <source>
        <dbReference type="ARBA" id="ARBA00022840"/>
    </source>
</evidence>
<dbReference type="RefSeq" id="XP_017991123.1">
    <property type="nucleotide sequence ID" value="XM_018134692.1"/>
</dbReference>
<evidence type="ECO:0000313" key="5">
    <source>
        <dbReference type="EMBL" id="KOS13491.1"/>
    </source>
</evidence>
<dbReference type="VEuPathDB" id="FungiDB:Malapachy_0159"/>
<dbReference type="InterPro" id="IPR011009">
    <property type="entry name" value="Kinase-like_dom_sf"/>
</dbReference>
<dbReference type="CDD" id="cd14003">
    <property type="entry name" value="STKc_AMPK-like"/>
    <property type="match status" value="1"/>
</dbReference>
<dbReference type="SMART" id="SM00220">
    <property type="entry name" value="S_TKc"/>
    <property type="match status" value="1"/>
</dbReference>
<gene>
    <name evidence="5" type="ORF">Malapachy_0159</name>
</gene>
<dbReference type="GO" id="GO:0005737">
    <property type="term" value="C:cytoplasm"/>
    <property type="evidence" value="ECO:0007669"/>
    <property type="project" value="TreeGrafter"/>
</dbReference>
<feature type="compositionally biased region" description="Basic and acidic residues" evidence="3">
    <location>
        <begin position="599"/>
        <end position="613"/>
    </location>
</feature>
<dbReference type="GeneID" id="28726567"/>